<sequence length="440" mass="46755">MSRFVRTACWLLASAAGLFPAVYASLQIVPGATWTASNGAHMQAHGGGVLEVNGTFYLVGEDKTDGSPFQHVNCYSSRDLVQWHYEGALLSRGGTGDLGAGRIIERPKVIYNDKTGKYVLWMHVDSSNYGEAKVGVATGDSVCGQYTYLKSFRPLGFQSRDIGLFKDDDGAAYLLTEDRQNGVRIDRLTDDYLAVANATYLWPDHIEAPALLKHAGRYYMFGSHLSGWDPNDNVVSSSTALTHGWTPWATFADKGSKTYNSQTHFVLAYGPPDRRNVVYMGDRWVSKNLHASTYVWLPLTIAGTDVRMKNYAAWVPNVGGGSGGAENTSWTPAPAATTQHGAVTLTGVAAASSSSTDPTTIIVRYAVSEAAGRRGAVRVNGGAAVPMEFLPGTGRSNTGNSVLTVVLAAGGNNTIEIGGAGGADGSSWGPDIDTVEVPTA</sequence>
<dbReference type="InterPro" id="IPR006710">
    <property type="entry name" value="Glyco_hydro_43"/>
</dbReference>
<evidence type="ECO:0000313" key="7">
    <source>
        <dbReference type="EMBL" id="OAA54536.1"/>
    </source>
</evidence>
<organism evidence="7 8">
    <name type="scientific">Niveomyces insectorum RCEF 264</name>
    <dbReference type="NCBI Taxonomy" id="1081102"/>
    <lineage>
        <taxon>Eukaryota</taxon>
        <taxon>Fungi</taxon>
        <taxon>Dikarya</taxon>
        <taxon>Ascomycota</taxon>
        <taxon>Pezizomycotina</taxon>
        <taxon>Sordariomycetes</taxon>
        <taxon>Hypocreomycetidae</taxon>
        <taxon>Hypocreales</taxon>
        <taxon>Cordycipitaceae</taxon>
        <taxon>Niveomyces</taxon>
    </lineage>
</organism>
<dbReference type="GO" id="GO:0004553">
    <property type="term" value="F:hydrolase activity, hydrolyzing O-glycosyl compounds"/>
    <property type="evidence" value="ECO:0007669"/>
    <property type="project" value="InterPro"/>
</dbReference>
<keyword evidence="8" id="KW-1185">Reference proteome</keyword>
<dbReference type="AlphaFoldDB" id="A0A167MME6"/>
<dbReference type="InterPro" id="IPR023296">
    <property type="entry name" value="Glyco_hydro_beta-prop_sf"/>
</dbReference>
<proteinExistence type="inferred from homology"/>
<dbReference type="EMBL" id="AZHD01000023">
    <property type="protein sequence ID" value="OAA54536.1"/>
    <property type="molecule type" value="Genomic_DNA"/>
</dbReference>
<comment type="similarity">
    <text evidence="1 4">Belongs to the glycosyl hydrolase 43 family.</text>
</comment>
<feature type="chain" id="PRO_5007890367" evidence="6">
    <location>
        <begin position="25"/>
        <end position="440"/>
    </location>
</feature>
<name>A0A167MME6_9HYPO</name>
<reference evidence="7 8" key="1">
    <citation type="journal article" date="2016" name="Genome Biol. Evol.">
        <title>Divergent and convergent evolution of fungal pathogenicity.</title>
        <authorList>
            <person name="Shang Y."/>
            <person name="Xiao G."/>
            <person name="Zheng P."/>
            <person name="Cen K."/>
            <person name="Zhan S."/>
            <person name="Wang C."/>
        </authorList>
    </citation>
    <scope>NUCLEOTIDE SEQUENCE [LARGE SCALE GENOMIC DNA]</scope>
    <source>
        <strain evidence="7 8">RCEF 264</strain>
    </source>
</reference>
<dbReference type="CDD" id="cd18821">
    <property type="entry name" value="GH43_Pc3Gal43A-like"/>
    <property type="match status" value="1"/>
</dbReference>
<protein>
    <submittedName>
        <fullName evidence="7">Glycoside hydrolase family 43 protein</fullName>
    </submittedName>
</protein>
<feature type="signal peptide" evidence="6">
    <location>
        <begin position="1"/>
        <end position="24"/>
    </location>
</feature>
<accession>A0A167MME6</accession>
<keyword evidence="2 4" id="KW-0378">Hydrolase</keyword>
<dbReference type="PANTHER" id="PTHR22925:SF3">
    <property type="entry name" value="GLYCOSYL HYDROLASE FAMILY PROTEIN 43"/>
    <property type="match status" value="1"/>
</dbReference>
<evidence type="ECO:0000256" key="1">
    <source>
        <dbReference type="ARBA" id="ARBA00009865"/>
    </source>
</evidence>
<evidence type="ECO:0000256" key="6">
    <source>
        <dbReference type="SAM" id="SignalP"/>
    </source>
</evidence>
<gene>
    <name evidence="7" type="ORF">SPI_08782</name>
</gene>
<dbReference type="Gene3D" id="2.60.120.260">
    <property type="entry name" value="Galactose-binding domain-like"/>
    <property type="match status" value="1"/>
</dbReference>
<dbReference type="SUPFAM" id="SSF75005">
    <property type="entry name" value="Arabinanase/levansucrase/invertase"/>
    <property type="match status" value="1"/>
</dbReference>
<comment type="caution">
    <text evidence="7">The sequence shown here is derived from an EMBL/GenBank/DDBJ whole genome shotgun (WGS) entry which is preliminary data.</text>
</comment>
<evidence type="ECO:0000313" key="8">
    <source>
        <dbReference type="Proteomes" id="UP000076874"/>
    </source>
</evidence>
<dbReference type="Gene3D" id="2.115.10.20">
    <property type="entry name" value="Glycosyl hydrolase domain, family 43"/>
    <property type="match status" value="1"/>
</dbReference>
<evidence type="ECO:0000256" key="2">
    <source>
        <dbReference type="ARBA" id="ARBA00022801"/>
    </source>
</evidence>
<keyword evidence="3 4" id="KW-0326">Glycosidase</keyword>
<dbReference type="GO" id="GO:0005975">
    <property type="term" value="P:carbohydrate metabolic process"/>
    <property type="evidence" value="ECO:0007669"/>
    <property type="project" value="InterPro"/>
</dbReference>
<dbReference type="Proteomes" id="UP000076874">
    <property type="component" value="Unassembled WGS sequence"/>
</dbReference>
<dbReference type="PANTHER" id="PTHR22925">
    <property type="entry name" value="GLYCOSYL HYDROLASE 43 FAMILY MEMBER"/>
    <property type="match status" value="1"/>
</dbReference>
<evidence type="ECO:0000256" key="3">
    <source>
        <dbReference type="ARBA" id="ARBA00023295"/>
    </source>
</evidence>
<feature type="region of interest" description="Disordered" evidence="5">
    <location>
        <begin position="420"/>
        <end position="440"/>
    </location>
</feature>
<dbReference type="OrthoDB" id="9970295at2759"/>
<dbReference type="STRING" id="1081102.A0A167MME6"/>
<evidence type="ECO:0000256" key="5">
    <source>
        <dbReference type="SAM" id="MobiDB-lite"/>
    </source>
</evidence>
<evidence type="ECO:0000256" key="4">
    <source>
        <dbReference type="RuleBase" id="RU361187"/>
    </source>
</evidence>
<keyword evidence="6" id="KW-0732">Signal</keyword>
<dbReference type="Pfam" id="PF04616">
    <property type="entry name" value="Glyco_hydro_43"/>
    <property type="match status" value="1"/>
</dbReference>